<evidence type="ECO:0000313" key="2">
    <source>
        <dbReference type="EMBL" id="APR51778.1"/>
    </source>
</evidence>
<feature type="region of interest" description="Disordered" evidence="1">
    <location>
        <begin position="122"/>
        <end position="145"/>
    </location>
</feature>
<dbReference type="STRING" id="93064.BRX40_04415"/>
<dbReference type="Proteomes" id="UP000287746">
    <property type="component" value="Unassembled WGS sequence"/>
</dbReference>
<organism evidence="2 5">
    <name type="scientific">Sphingomonas koreensis</name>
    <dbReference type="NCBI Taxonomy" id="93064"/>
    <lineage>
        <taxon>Bacteria</taxon>
        <taxon>Pseudomonadati</taxon>
        <taxon>Pseudomonadota</taxon>
        <taxon>Alphaproteobacteria</taxon>
        <taxon>Sphingomonadales</taxon>
        <taxon>Sphingomonadaceae</taxon>
        <taxon>Sphingomonas</taxon>
    </lineage>
</organism>
<proteinExistence type="predicted"/>
<dbReference type="OrthoDB" id="8480631at2"/>
<evidence type="ECO:0000313" key="7">
    <source>
        <dbReference type="Proteomes" id="UP000287746"/>
    </source>
</evidence>
<dbReference type="Proteomes" id="UP000286681">
    <property type="component" value="Unassembled WGS sequence"/>
</dbReference>
<evidence type="ECO:0000256" key="1">
    <source>
        <dbReference type="SAM" id="MobiDB-lite"/>
    </source>
</evidence>
<dbReference type="EMBL" id="QQWO01000001">
    <property type="protein sequence ID" value="RSV08187.1"/>
    <property type="molecule type" value="Genomic_DNA"/>
</dbReference>
<keyword evidence="5" id="KW-1185">Reference proteome</keyword>
<dbReference type="KEGG" id="skr:BRX40_04415"/>
<reference evidence="2" key="1">
    <citation type="submission" date="2016-12" db="EMBL/GenBank/DDBJ databases">
        <title>Whole genome sequencing of Sphingomonas koreensis.</title>
        <authorList>
            <person name="Conlan S."/>
            <person name="Thomas P.J."/>
            <person name="Mullikin J."/>
            <person name="Palmore T.N."/>
            <person name="Frank K.M."/>
            <person name="Segre J.A."/>
        </authorList>
    </citation>
    <scope>NUCLEOTIDE SEQUENCE</scope>
    <source>
        <strain evidence="2">ABOJV</strain>
    </source>
</reference>
<name>A0A1L6J7A9_9SPHN</name>
<evidence type="ECO:0000313" key="3">
    <source>
        <dbReference type="EMBL" id="RSV08187.1"/>
    </source>
</evidence>
<dbReference type="Proteomes" id="UP000185161">
    <property type="component" value="Chromosome"/>
</dbReference>
<dbReference type="GeneID" id="44131799"/>
<evidence type="ECO:0000313" key="5">
    <source>
        <dbReference type="Proteomes" id="UP000185161"/>
    </source>
</evidence>
<accession>A0A1L6J7A9</accession>
<dbReference type="EMBL" id="QQYZ01000004">
    <property type="protein sequence ID" value="RSY88051.1"/>
    <property type="molecule type" value="Genomic_DNA"/>
</dbReference>
<protein>
    <submittedName>
        <fullName evidence="2">Uncharacterized protein</fullName>
    </submittedName>
</protein>
<gene>
    <name evidence="2" type="ORF">BRX40_04415</name>
    <name evidence="3" type="ORF">CA257_01590</name>
    <name evidence="4" type="ORF">DAH66_06225</name>
</gene>
<sequence length="169" mass="18951">MAETIITLSGERKRRKAKDDSFGKTKRQTFLDALALTCNIGSAAAKAQVHRSTVCRTRQRDPVFAEQFREALAIGYDRIEALVLEHGGAGEPIEADPDRAEAEGMKPVPFDFERAMKVLLYHRSQRNGEPNRRTGRPRRVATREETNAALLKALAAAKRRVAKRRDDHG</sequence>
<dbReference type="RefSeq" id="WP_066572501.1">
    <property type="nucleotide sequence ID" value="NZ_CP018820.1"/>
</dbReference>
<evidence type="ECO:0000313" key="6">
    <source>
        <dbReference type="Proteomes" id="UP000286681"/>
    </source>
</evidence>
<dbReference type="EMBL" id="CP018820">
    <property type="protein sequence ID" value="APR51778.1"/>
    <property type="molecule type" value="Genomic_DNA"/>
</dbReference>
<reference evidence="6 7" key="3">
    <citation type="submission" date="2018-07" db="EMBL/GenBank/DDBJ databases">
        <title>Genomic and Epidemiologic Investigation of an Indolent Hospital Outbreak.</title>
        <authorList>
            <person name="Johnson R.C."/>
            <person name="Deming C."/>
            <person name="Conlan S."/>
            <person name="Zellmer C.J."/>
            <person name="Michelin A.V."/>
            <person name="Lee-Lin S."/>
            <person name="Thomas P.J."/>
            <person name="Park M."/>
            <person name="Weingarten R.A."/>
            <person name="Less J."/>
            <person name="Dekker J.P."/>
            <person name="Frank K.M."/>
            <person name="Musser K.A."/>
            <person name="Mcquiston J.R."/>
            <person name="Henderson D.K."/>
            <person name="Lau A.F."/>
            <person name="Palmore T.N."/>
            <person name="Segre J.A."/>
        </authorList>
    </citation>
    <scope>NUCLEOTIDE SEQUENCE [LARGE SCALE GENOMIC DNA]</scope>
    <source>
        <strain evidence="4 7">SK-CDC1_0717</strain>
        <strain evidence="3 6">SK-NIH.Env10_0317</strain>
    </source>
</reference>
<dbReference type="AlphaFoldDB" id="A0A1L6J7A9"/>
<evidence type="ECO:0000313" key="4">
    <source>
        <dbReference type="EMBL" id="RSY88051.1"/>
    </source>
</evidence>
<reference evidence="5" key="2">
    <citation type="submission" date="2016-12" db="EMBL/GenBank/DDBJ databases">
        <title>Whole genome sequencing of Sphingomonas sp. ABOJV.</title>
        <authorList>
            <person name="Conlan S."/>
            <person name="Thomas P.J."/>
            <person name="Mullikin J."/>
            <person name="Palmore T.N."/>
            <person name="Frank K.M."/>
            <person name="Segre J.A."/>
        </authorList>
    </citation>
    <scope>NUCLEOTIDE SEQUENCE [LARGE SCALE GENOMIC DNA]</scope>
    <source>
        <strain evidence="5">ABOJV</strain>
    </source>
</reference>